<sequence>MTGLLAVLLLLGWIAGGIFLTAFISTLLEEEPLLRLAAQLQPVAVALYLAIVIVFWPAALIARAVAALVNRERP</sequence>
<proteinExistence type="predicted"/>
<keyword evidence="1" id="KW-1133">Transmembrane helix</keyword>
<name>A0A0P4R6A6_9ACTN</name>
<protein>
    <submittedName>
        <fullName evidence="2">O-antigen ligase</fullName>
    </submittedName>
</protein>
<keyword evidence="1" id="KW-0812">Transmembrane</keyword>
<evidence type="ECO:0000256" key="1">
    <source>
        <dbReference type="SAM" id="Phobius"/>
    </source>
</evidence>
<accession>A0A0P4R6A6</accession>
<evidence type="ECO:0000313" key="2">
    <source>
        <dbReference type="EMBL" id="GAO08660.1"/>
    </source>
</evidence>
<gene>
    <name evidence="2" type="ORF">TPA0598_04_02960</name>
</gene>
<evidence type="ECO:0000313" key="3">
    <source>
        <dbReference type="Proteomes" id="UP000048965"/>
    </source>
</evidence>
<dbReference type="AlphaFoldDB" id="A0A0P4R6A6"/>
<reference evidence="3" key="1">
    <citation type="submission" date="2014-09" db="EMBL/GenBank/DDBJ databases">
        <title>Whole genome shotgun sequence of Streptomyces sp. NBRC 110027.</title>
        <authorList>
            <person name="Komaki H."/>
            <person name="Ichikawa N."/>
            <person name="Katano-Makiyama Y."/>
            <person name="Hosoyama A."/>
            <person name="Hashimoto M."/>
            <person name="Uohara A."/>
            <person name="Kitahashi Y."/>
            <person name="Ohji S."/>
            <person name="Kimura A."/>
            <person name="Yamazoe A."/>
            <person name="Igarashi Y."/>
            <person name="Fujita N."/>
        </authorList>
    </citation>
    <scope>NUCLEOTIDE SEQUENCE [LARGE SCALE GENOMIC DNA]</scope>
    <source>
        <strain evidence="3">NBRC 110027</strain>
    </source>
</reference>
<keyword evidence="2" id="KW-0436">Ligase</keyword>
<dbReference type="Proteomes" id="UP000048965">
    <property type="component" value="Unassembled WGS sequence"/>
</dbReference>
<keyword evidence="3" id="KW-1185">Reference proteome</keyword>
<dbReference type="RefSeq" id="WP_158894464.1">
    <property type="nucleotide sequence ID" value="NZ_BBNO01000004.1"/>
</dbReference>
<feature type="transmembrane region" description="Helical" evidence="1">
    <location>
        <begin position="44"/>
        <end position="69"/>
    </location>
</feature>
<comment type="caution">
    <text evidence="2">The sequence shown here is derived from an EMBL/GenBank/DDBJ whole genome shotgun (WGS) entry which is preliminary data.</text>
</comment>
<keyword evidence="1" id="KW-0472">Membrane</keyword>
<reference evidence="2 3" key="2">
    <citation type="journal article" date="2015" name="Stand. Genomic Sci.">
        <title>Draft genome sequence of marine-derived Streptomyces sp. TP-A0598, a producer of anti-MRSA antibiotic lydicamycins.</title>
        <authorList>
            <person name="Komaki H."/>
            <person name="Ichikawa N."/>
            <person name="Hosoyama A."/>
            <person name="Fujita N."/>
            <person name="Igarashi Y."/>
        </authorList>
    </citation>
    <scope>NUCLEOTIDE SEQUENCE [LARGE SCALE GENOMIC DNA]</scope>
    <source>
        <strain evidence="2 3">NBRC 110027</strain>
    </source>
</reference>
<dbReference type="EMBL" id="BBNO01000004">
    <property type="protein sequence ID" value="GAO08660.1"/>
    <property type="molecule type" value="Genomic_DNA"/>
</dbReference>
<dbReference type="GO" id="GO:0016874">
    <property type="term" value="F:ligase activity"/>
    <property type="evidence" value="ECO:0007669"/>
    <property type="project" value="UniProtKB-KW"/>
</dbReference>
<organism evidence="2 3">
    <name type="scientific">Streptomyces lydicamycinicus</name>
    <dbReference type="NCBI Taxonomy" id="1546107"/>
    <lineage>
        <taxon>Bacteria</taxon>
        <taxon>Bacillati</taxon>
        <taxon>Actinomycetota</taxon>
        <taxon>Actinomycetes</taxon>
        <taxon>Kitasatosporales</taxon>
        <taxon>Streptomycetaceae</taxon>
        <taxon>Streptomyces</taxon>
    </lineage>
</organism>